<name>A0A348B718_9CREN</name>
<organism evidence="1 3">
    <name type="scientific">Sulfodiicoccus acidiphilus</name>
    <dbReference type="NCBI Taxonomy" id="1670455"/>
    <lineage>
        <taxon>Archaea</taxon>
        <taxon>Thermoproteota</taxon>
        <taxon>Thermoprotei</taxon>
        <taxon>Sulfolobales</taxon>
        <taxon>Sulfolobaceae</taxon>
        <taxon>Sulfodiicoccus</taxon>
    </lineage>
</organism>
<dbReference type="Proteomes" id="UP000616143">
    <property type="component" value="Unassembled WGS sequence"/>
</dbReference>
<dbReference type="KEGG" id="sacd:HS1genome_2359"/>
<dbReference type="RefSeq" id="WP_126451195.1">
    <property type="nucleotide sequence ID" value="NZ_AP018553.1"/>
</dbReference>
<dbReference type="EMBL" id="AP018553">
    <property type="protein sequence ID" value="BBD73970.1"/>
    <property type="molecule type" value="Genomic_DNA"/>
</dbReference>
<dbReference type="EMBL" id="BMQS01000023">
    <property type="protein sequence ID" value="GGU02718.1"/>
    <property type="molecule type" value="Genomic_DNA"/>
</dbReference>
<protein>
    <recommendedName>
        <fullName evidence="4">DUF1122 domain-containing protein</fullName>
    </recommendedName>
</protein>
<dbReference type="InterPro" id="IPR008304">
    <property type="entry name" value="UCP017998"/>
</dbReference>
<reference evidence="2" key="4">
    <citation type="submission" date="2020-09" db="EMBL/GenBank/DDBJ databases">
        <authorList>
            <person name="Sun Q."/>
            <person name="Ohkuma M."/>
        </authorList>
    </citation>
    <scope>NUCLEOTIDE SEQUENCE</scope>
    <source>
        <strain evidence="2">JCM 31740</strain>
    </source>
</reference>
<evidence type="ECO:0000313" key="2">
    <source>
        <dbReference type="EMBL" id="GGU02718.1"/>
    </source>
</evidence>
<sequence>MLSGKIGAMNLTSTPITPTGMNRRLSFQVLLDGKLVGNVVWFQGRAEYLPWLEIDYYPWVREVGVEVQFFSLVHDFLPPGGRLFVTYVRDPATLRMLYRGVHPLITPLGFSMLQAGFTWFKDWYFPEGGNEGTAKLQGNRPLNLADRARQLSDRLQELEGEYDGEEVRDWIRAKLRELQASR</sequence>
<gene>
    <name evidence="2" type="ORF">GCM10007116_19740</name>
    <name evidence="1" type="ORF">HS1genome_2359</name>
</gene>
<dbReference type="Gene3D" id="3.40.630.30">
    <property type="match status" value="1"/>
</dbReference>
<evidence type="ECO:0008006" key="4">
    <source>
        <dbReference type="Google" id="ProtNLM"/>
    </source>
</evidence>
<evidence type="ECO:0000313" key="3">
    <source>
        <dbReference type="Proteomes" id="UP000276741"/>
    </source>
</evidence>
<reference evidence="3" key="2">
    <citation type="submission" date="2018-04" db="EMBL/GenBank/DDBJ databases">
        <title>Complete genome sequence of Sulfodiicoccus acidiphilus strain HS-1.</title>
        <authorList>
            <person name="Sakai H.D."/>
            <person name="Kurosawa N."/>
        </authorList>
    </citation>
    <scope>NUCLEOTIDE SEQUENCE [LARGE SCALE GENOMIC DNA]</scope>
    <source>
        <strain evidence="3">HS-1</strain>
    </source>
</reference>
<keyword evidence="3" id="KW-1185">Reference proteome</keyword>
<dbReference type="Proteomes" id="UP000276741">
    <property type="component" value="Chromosome"/>
</dbReference>
<dbReference type="GeneID" id="38667813"/>
<proteinExistence type="predicted"/>
<evidence type="ECO:0000313" key="1">
    <source>
        <dbReference type="EMBL" id="BBD73970.1"/>
    </source>
</evidence>
<dbReference type="InterPro" id="IPR016181">
    <property type="entry name" value="Acyl_CoA_acyltransferase"/>
</dbReference>
<dbReference type="AlphaFoldDB" id="A0A348B718"/>
<dbReference type="OrthoDB" id="26340at2157"/>
<dbReference type="SUPFAM" id="SSF55729">
    <property type="entry name" value="Acyl-CoA N-acyltransferases (Nat)"/>
    <property type="match status" value="1"/>
</dbReference>
<dbReference type="Pfam" id="PF06557">
    <property type="entry name" value="DUF1122"/>
    <property type="match status" value="1"/>
</dbReference>
<reference evidence="1" key="3">
    <citation type="journal article" date="2019" name="BMC Res. Notes">
        <title>Complete genome sequence of the Sulfodiicoccus acidiphilus strain HS-1T, the first crenarchaeon that lacks polB3, isolated from an acidic hot spring in Ohwaku-dani, Hakone, Japan.</title>
        <authorList>
            <person name="Sakai H.D."/>
            <person name="Kurosawa N."/>
        </authorList>
    </citation>
    <scope>NUCLEOTIDE SEQUENCE</scope>
    <source>
        <strain evidence="1">HS-1</strain>
    </source>
</reference>
<accession>A0A348B718</accession>
<reference evidence="2" key="1">
    <citation type="journal article" date="2014" name="Int. J. Syst. Evol. Microbiol.">
        <title>Complete genome sequence of Corynebacterium casei LMG S-19264T (=DSM 44701T), isolated from a smear-ripened cheese.</title>
        <authorList>
            <consortium name="US DOE Joint Genome Institute (JGI-PGF)"/>
            <person name="Walter F."/>
            <person name="Albersmeier A."/>
            <person name="Kalinowski J."/>
            <person name="Ruckert C."/>
        </authorList>
    </citation>
    <scope>NUCLEOTIDE SEQUENCE</scope>
    <source>
        <strain evidence="2">JCM 31740</strain>
    </source>
</reference>